<dbReference type="Proteomes" id="UP000815677">
    <property type="component" value="Unassembled WGS sequence"/>
</dbReference>
<reference evidence="1" key="1">
    <citation type="submission" date="2014-09" db="EMBL/GenBank/DDBJ databases">
        <title>Genome sequence of the luminous mushroom Mycena chlorophos for searching fungal bioluminescence genes.</title>
        <authorList>
            <person name="Tanaka Y."/>
            <person name="Kasuga D."/>
            <person name="Oba Y."/>
            <person name="Hase S."/>
            <person name="Sato K."/>
            <person name="Oba Y."/>
            <person name="Sakakibara Y."/>
        </authorList>
    </citation>
    <scope>NUCLEOTIDE SEQUENCE</scope>
</reference>
<sequence length="202" mass="23308">MGRRAVYSTDEERRAAVLNSHRKYNASERGQKVWAKYYQKKHGRKQPKVVIDAPPLLQTIIDDASFPLPFESLSFRRVLDGSSRPPRIYTFPPPYRGQRSQRLCGNLSELEASLHAHLLLAEREMDTAVRDFVKKHSAATASRRFTKDATTLAGMWEDLVRAELESEDDDEITKAMFVLYRRWTARHLVRLHSLGALKDCHD</sequence>
<accession>A0ABQ0L6E1</accession>
<evidence type="ECO:0000313" key="2">
    <source>
        <dbReference type="Proteomes" id="UP000815677"/>
    </source>
</evidence>
<dbReference type="EMBL" id="DF842144">
    <property type="protein sequence ID" value="GAT46087.1"/>
    <property type="molecule type" value="Genomic_DNA"/>
</dbReference>
<keyword evidence="2" id="KW-1185">Reference proteome</keyword>
<proteinExistence type="predicted"/>
<gene>
    <name evidence="1" type="ORF">MCHLO_03627</name>
</gene>
<name>A0ABQ0L6E1_MYCCL</name>
<evidence type="ECO:0000313" key="1">
    <source>
        <dbReference type="EMBL" id="GAT46087.1"/>
    </source>
</evidence>
<protein>
    <submittedName>
        <fullName evidence="1">Uncharacterized protein</fullName>
    </submittedName>
</protein>
<organism evidence="1 2">
    <name type="scientific">Mycena chlorophos</name>
    <name type="common">Agaric fungus</name>
    <name type="synonym">Agaricus chlorophos</name>
    <dbReference type="NCBI Taxonomy" id="658473"/>
    <lineage>
        <taxon>Eukaryota</taxon>
        <taxon>Fungi</taxon>
        <taxon>Dikarya</taxon>
        <taxon>Basidiomycota</taxon>
        <taxon>Agaricomycotina</taxon>
        <taxon>Agaricomycetes</taxon>
        <taxon>Agaricomycetidae</taxon>
        <taxon>Agaricales</taxon>
        <taxon>Marasmiineae</taxon>
        <taxon>Mycenaceae</taxon>
        <taxon>Mycena</taxon>
    </lineage>
</organism>